<dbReference type="GO" id="GO:0042276">
    <property type="term" value="P:error-prone translesion synthesis"/>
    <property type="evidence" value="ECO:0007669"/>
    <property type="project" value="TreeGrafter"/>
</dbReference>
<dbReference type="Gene3D" id="3.60.21.60">
    <property type="match status" value="1"/>
</dbReference>
<evidence type="ECO:0000256" key="4">
    <source>
        <dbReference type="ARBA" id="ARBA00023125"/>
    </source>
</evidence>
<name>A0A9P0HNJ3_NEZVI</name>
<dbReference type="GO" id="GO:0006261">
    <property type="term" value="P:DNA-templated DNA replication"/>
    <property type="evidence" value="ECO:0007669"/>
    <property type="project" value="InterPro"/>
</dbReference>
<dbReference type="GO" id="GO:0003677">
    <property type="term" value="F:DNA binding"/>
    <property type="evidence" value="ECO:0007669"/>
    <property type="project" value="UniProtKB-KW"/>
</dbReference>
<dbReference type="PANTHER" id="PTHR12708:SF0">
    <property type="entry name" value="DNA POLYMERASE EPSILON SUBUNIT 2"/>
    <property type="match status" value="1"/>
</dbReference>
<evidence type="ECO:0000256" key="3">
    <source>
        <dbReference type="ARBA" id="ARBA00022705"/>
    </source>
</evidence>
<gene>
    <name evidence="9" type="ORF">NEZAVI_LOCUS13433</name>
</gene>
<dbReference type="OrthoDB" id="10254730at2759"/>
<evidence type="ECO:0000313" key="10">
    <source>
        <dbReference type="Proteomes" id="UP001152798"/>
    </source>
</evidence>
<dbReference type="PIRSF" id="PIRSF000799">
    <property type="entry name" value="DNA_pol_eps_2"/>
    <property type="match status" value="1"/>
</dbReference>
<dbReference type="EMBL" id="OV725082">
    <property type="protein sequence ID" value="CAH1405170.1"/>
    <property type="molecule type" value="Genomic_DNA"/>
</dbReference>
<protein>
    <recommendedName>
        <fullName evidence="6">DNA polymerase II subunit 2</fullName>
    </recommendedName>
</protein>
<evidence type="ECO:0000256" key="5">
    <source>
        <dbReference type="ARBA" id="ARBA00023242"/>
    </source>
</evidence>
<dbReference type="InterPro" id="IPR007185">
    <property type="entry name" value="DNA_pol_a/d/e_bsu"/>
</dbReference>
<dbReference type="GO" id="GO:0008622">
    <property type="term" value="C:epsilon DNA polymerase complex"/>
    <property type="evidence" value="ECO:0007669"/>
    <property type="project" value="InterPro"/>
</dbReference>
<dbReference type="Proteomes" id="UP001152798">
    <property type="component" value="Chromosome 6"/>
</dbReference>
<dbReference type="InterPro" id="IPR024639">
    <property type="entry name" value="DNA_pol_e_bsu_N"/>
</dbReference>
<feature type="domain" description="DNA polymerase epsilon subunit B N-terminal" evidence="8">
    <location>
        <begin position="2"/>
        <end position="36"/>
    </location>
</feature>
<dbReference type="InterPro" id="IPR016266">
    <property type="entry name" value="POLE2"/>
</dbReference>
<comment type="similarity">
    <text evidence="2">Belongs to the DNA polymerase epsilon subunit B family.</text>
</comment>
<dbReference type="PANTHER" id="PTHR12708">
    <property type="entry name" value="DNA POLYMERASE EPSILON SUBUNIT B"/>
    <property type="match status" value="1"/>
</dbReference>
<evidence type="ECO:0000256" key="1">
    <source>
        <dbReference type="ARBA" id="ARBA00004123"/>
    </source>
</evidence>
<dbReference type="AlphaFoldDB" id="A0A9P0HNJ3"/>
<keyword evidence="5" id="KW-0539">Nucleus</keyword>
<keyword evidence="4" id="KW-0238">DNA-binding</keyword>
<dbReference type="Pfam" id="PF12213">
    <property type="entry name" value="Dpoe2NT"/>
    <property type="match status" value="1"/>
</dbReference>
<evidence type="ECO:0000256" key="2">
    <source>
        <dbReference type="ARBA" id="ARBA00009560"/>
    </source>
</evidence>
<reference evidence="9" key="1">
    <citation type="submission" date="2022-01" db="EMBL/GenBank/DDBJ databases">
        <authorList>
            <person name="King R."/>
        </authorList>
    </citation>
    <scope>NUCLEOTIDE SEQUENCE</scope>
</reference>
<evidence type="ECO:0000259" key="8">
    <source>
        <dbReference type="Pfam" id="PF12213"/>
    </source>
</evidence>
<organism evidence="9 10">
    <name type="scientific">Nezara viridula</name>
    <name type="common">Southern green stink bug</name>
    <name type="synonym">Cimex viridulus</name>
    <dbReference type="NCBI Taxonomy" id="85310"/>
    <lineage>
        <taxon>Eukaryota</taxon>
        <taxon>Metazoa</taxon>
        <taxon>Ecdysozoa</taxon>
        <taxon>Arthropoda</taxon>
        <taxon>Hexapoda</taxon>
        <taxon>Insecta</taxon>
        <taxon>Pterygota</taxon>
        <taxon>Neoptera</taxon>
        <taxon>Paraneoptera</taxon>
        <taxon>Hemiptera</taxon>
        <taxon>Heteroptera</taxon>
        <taxon>Panheteroptera</taxon>
        <taxon>Pentatomomorpha</taxon>
        <taxon>Pentatomoidea</taxon>
        <taxon>Pentatomidae</taxon>
        <taxon>Pentatominae</taxon>
        <taxon>Nezara</taxon>
    </lineage>
</organism>
<evidence type="ECO:0000256" key="6">
    <source>
        <dbReference type="ARBA" id="ARBA00032930"/>
    </source>
</evidence>
<sequence>MEERLVWLDKIIDHFQKQSLDTPVIEKEHIEAAILESSKNEVDEEDDIIRVISAFEVPQFEYSLERKKFLPCKYKTPELYGKSSSKGLLTQLKEGRYYLEDPSGFIQVDLSNTNYQDGLYTECCFVLAEGWYQDRVLHVQNMGLPPREISDISRVYFGSENTFGGPSKISLRSNERLKALELHKEDAMLVFLSDVWLDVPKVQDKLSQLFLGYSTCPPAAFVLMGNFQSAHKGFQHWTCLKDGFKTLGELVAQWPSIAQNSKFIIIPGPTDSQAANILPRPELPETIVSGLKSSVKDVILATNPCRIQYCTQEIVLVREDLVTKLCRNSVHFPDMKEIGTHFAKTLICQAHLVPLCLNVCPVYWEFDSALRLYPCPDLIVVGDQQKEFSVKYNQCHIINPGPFCKAEKKRFSTPLILWIHYKVIRRIPQLQQNFAPAIGYLAPHSWQNLDISTFPVSPSAPLDLVKLSSYHISFI</sequence>
<feature type="domain" description="DNA polymerase alpha/delta/epsilon subunit B" evidence="7">
    <location>
        <begin position="189"/>
        <end position="389"/>
    </location>
</feature>
<keyword evidence="3" id="KW-0235">DNA replication</keyword>
<keyword evidence="10" id="KW-1185">Reference proteome</keyword>
<evidence type="ECO:0000313" key="9">
    <source>
        <dbReference type="EMBL" id="CAH1405170.1"/>
    </source>
</evidence>
<dbReference type="Gene3D" id="1.10.8.60">
    <property type="match status" value="1"/>
</dbReference>
<evidence type="ECO:0000259" key="7">
    <source>
        <dbReference type="Pfam" id="PF04042"/>
    </source>
</evidence>
<proteinExistence type="inferred from homology"/>
<accession>A0A9P0HNJ3</accession>
<comment type="subcellular location">
    <subcellularLocation>
        <location evidence="1">Nucleus</location>
    </subcellularLocation>
</comment>
<dbReference type="Pfam" id="PF04042">
    <property type="entry name" value="DNA_pol_E_B"/>
    <property type="match status" value="1"/>
</dbReference>